<organism evidence="1">
    <name type="scientific">Sand tiger adomavirus 1</name>
    <dbReference type="NCBI Taxonomy" id="3238819"/>
    <lineage>
        <taxon>Viruses</taxon>
        <taxon>Adomaviruses</taxon>
    </lineage>
</organism>
<protein>
    <submittedName>
        <fullName evidence="1">LO6</fullName>
    </submittedName>
</protein>
<reference evidence="1" key="1">
    <citation type="submission" date="2024-07" db="EMBL/GenBank/DDBJ databases">
        <authorList>
            <person name="Powell A.L."/>
            <person name="Camus A.C."/>
            <person name="Leary J.H."/>
            <person name="Ng T.F.F."/>
        </authorList>
    </citation>
    <scope>NUCLEOTIDE SEQUENCE</scope>
    <source>
        <strain evidence="1">UGA1</strain>
    </source>
</reference>
<dbReference type="EMBL" id="PQ069217">
    <property type="protein sequence ID" value="XDG19106.1"/>
    <property type="molecule type" value="Genomic_DNA"/>
</dbReference>
<sequence>MAPYNRSVDVWRHCGGGTLWTAELTKMRRRQRRGGGILNLARKAFSYVRHTVGPLVKRLGMPLLRYSRDYVLRNADTFRRAYSSGGTSNLLSTVISTVPTVVNDVHAIYQESKDGPEVRGGFFAALPGIIAAAISAAKPLLAAAATSVLPSIIGAAVNGRGGAVITRGPLNTLQTVMLAAAASTLSKDDQNKVMEDLAGQEQSLGAIESCMQRGAGNMAACAEMLGLPPSVVAECSRGGRRPTGSRGVVSAEYGTMASYETDSIMCSRRPTATHDTKCSLTQVRERGGVGGRPRRRVVYVRRCDL</sequence>
<name>A0AB39ACH5_9VIRU</name>
<evidence type="ECO:0000313" key="1">
    <source>
        <dbReference type="EMBL" id="XDG19106.1"/>
    </source>
</evidence>
<accession>A0AB39ACH5</accession>
<proteinExistence type="predicted"/>